<keyword evidence="3" id="KW-1185">Reference proteome</keyword>
<sequence length="203" mass="22842">MSHFHSTGGPERPSMTRLSRASTTKGENSLGDKKSLERQIFEITKFPVAAIQRAPLSEFSAYCFTSASRVLQISAHPEAPQRLNEFGQLAQALKEMKHEIPVHEIQSDLDFIRVFKFLDELLDGKVKTERIEDAICRGCEGRLPGRTAVLQLRLGQITSCPELLSSLRMDDLVSKARALRNRDALRMLMSLYRATNPEDSRVA</sequence>
<dbReference type="AlphaFoldDB" id="A0A2J6TRR0"/>
<reference evidence="2 3" key="1">
    <citation type="submission" date="2016-04" db="EMBL/GenBank/DDBJ databases">
        <title>A degradative enzymes factory behind the ericoid mycorrhizal symbiosis.</title>
        <authorList>
            <consortium name="DOE Joint Genome Institute"/>
            <person name="Martino E."/>
            <person name="Morin E."/>
            <person name="Grelet G."/>
            <person name="Kuo A."/>
            <person name="Kohler A."/>
            <person name="Daghino S."/>
            <person name="Barry K."/>
            <person name="Choi C."/>
            <person name="Cichocki N."/>
            <person name="Clum A."/>
            <person name="Copeland A."/>
            <person name="Hainaut M."/>
            <person name="Haridas S."/>
            <person name="Labutti K."/>
            <person name="Lindquist E."/>
            <person name="Lipzen A."/>
            <person name="Khouja H.-R."/>
            <person name="Murat C."/>
            <person name="Ohm R."/>
            <person name="Olson A."/>
            <person name="Spatafora J."/>
            <person name="Veneault-Fourrey C."/>
            <person name="Henrissat B."/>
            <person name="Grigoriev I."/>
            <person name="Martin F."/>
            <person name="Perotto S."/>
        </authorList>
    </citation>
    <scope>NUCLEOTIDE SEQUENCE [LARGE SCALE GENOMIC DNA]</scope>
    <source>
        <strain evidence="2 3">E</strain>
    </source>
</reference>
<gene>
    <name evidence="2" type="ORF">K444DRAFT_625253</name>
</gene>
<evidence type="ECO:0000313" key="3">
    <source>
        <dbReference type="Proteomes" id="UP000235371"/>
    </source>
</evidence>
<organism evidence="2 3">
    <name type="scientific">Hyaloscypha bicolor E</name>
    <dbReference type="NCBI Taxonomy" id="1095630"/>
    <lineage>
        <taxon>Eukaryota</taxon>
        <taxon>Fungi</taxon>
        <taxon>Dikarya</taxon>
        <taxon>Ascomycota</taxon>
        <taxon>Pezizomycotina</taxon>
        <taxon>Leotiomycetes</taxon>
        <taxon>Helotiales</taxon>
        <taxon>Hyaloscyphaceae</taxon>
        <taxon>Hyaloscypha</taxon>
        <taxon>Hyaloscypha bicolor</taxon>
    </lineage>
</organism>
<dbReference type="GeneID" id="36590580"/>
<protein>
    <submittedName>
        <fullName evidence="2">Uncharacterized protein</fullName>
    </submittedName>
</protein>
<dbReference type="Proteomes" id="UP000235371">
    <property type="component" value="Unassembled WGS sequence"/>
</dbReference>
<name>A0A2J6TRR0_9HELO</name>
<feature type="compositionally biased region" description="Polar residues" evidence="1">
    <location>
        <begin position="16"/>
        <end position="27"/>
    </location>
</feature>
<accession>A0A2J6TRR0</accession>
<feature type="region of interest" description="Disordered" evidence="1">
    <location>
        <begin position="1"/>
        <end position="32"/>
    </location>
</feature>
<proteinExistence type="predicted"/>
<dbReference type="InParanoid" id="A0A2J6TRR0"/>
<dbReference type="RefSeq" id="XP_024742615.1">
    <property type="nucleotide sequence ID" value="XM_024882503.1"/>
</dbReference>
<evidence type="ECO:0000313" key="2">
    <source>
        <dbReference type="EMBL" id="PMD65711.1"/>
    </source>
</evidence>
<evidence type="ECO:0000256" key="1">
    <source>
        <dbReference type="SAM" id="MobiDB-lite"/>
    </source>
</evidence>
<dbReference type="EMBL" id="KZ613746">
    <property type="protein sequence ID" value="PMD65711.1"/>
    <property type="molecule type" value="Genomic_DNA"/>
</dbReference>